<sequence>MEYLDINHPEWQRMWDELSSYRLNGGDPLCIHEGHCWEYMGSTLDHHHLRHACHPLTNKVEYMYIERAGAALRWA</sequence>
<proteinExistence type="predicted"/>
<evidence type="ECO:0000313" key="1">
    <source>
        <dbReference type="EMBL" id="MDR7091080.1"/>
    </source>
</evidence>
<organism evidence="1 2">
    <name type="scientific">Cellvibrio fibrivorans</name>
    <dbReference type="NCBI Taxonomy" id="126350"/>
    <lineage>
        <taxon>Bacteria</taxon>
        <taxon>Pseudomonadati</taxon>
        <taxon>Pseudomonadota</taxon>
        <taxon>Gammaproteobacteria</taxon>
        <taxon>Cellvibrionales</taxon>
        <taxon>Cellvibrionaceae</taxon>
        <taxon>Cellvibrio</taxon>
    </lineage>
</organism>
<evidence type="ECO:0000313" key="2">
    <source>
        <dbReference type="Proteomes" id="UP001253595"/>
    </source>
</evidence>
<reference evidence="1 2" key="1">
    <citation type="submission" date="2023-07" db="EMBL/GenBank/DDBJ databases">
        <title>Sorghum-associated microbial communities from plants grown in Nebraska, USA.</title>
        <authorList>
            <person name="Schachtman D."/>
        </authorList>
    </citation>
    <scope>NUCLEOTIDE SEQUENCE [LARGE SCALE GENOMIC DNA]</scope>
    <source>
        <strain evidence="1 2">BE190</strain>
    </source>
</reference>
<dbReference type="RefSeq" id="WP_310073950.1">
    <property type="nucleotide sequence ID" value="NZ_JAVDVX010000005.1"/>
</dbReference>
<accession>A0ABU1V0W8</accession>
<dbReference type="Proteomes" id="UP001253595">
    <property type="component" value="Unassembled WGS sequence"/>
</dbReference>
<evidence type="ECO:0008006" key="3">
    <source>
        <dbReference type="Google" id="ProtNLM"/>
    </source>
</evidence>
<comment type="caution">
    <text evidence="1">The sequence shown here is derived from an EMBL/GenBank/DDBJ whole genome shotgun (WGS) entry which is preliminary data.</text>
</comment>
<gene>
    <name evidence="1" type="ORF">J2X05_003106</name>
</gene>
<dbReference type="EMBL" id="JAVDVX010000005">
    <property type="protein sequence ID" value="MDR7091080.1"/>
    <property type="molecule type" value="Genomic_DNA"/>
</dbReference>
<protein>
    <recommendedName>
        <fullName evidence="3">4-diphosphocytidyl-2C-methyl-D-erythritol kinase</fullName>
    </recommendedName>
</protein>
<name>A0ABU1V0W8_9GAMM</name>
<keyword evidence="2" id="KW-1185">Reference proteome</keyword>